<organism evidence="2 3">
    <name type="scientific">Paraferrimonas haliotis</name>
    <dbReference type="NCBI Taxonomy" id="2013866"/>
    <lineage>
        <taxon>Bacteria</taxon>
        <taxon>Pseudomonadati</taxon>
        <taxon>Pseudomonadota</taxon>
        <taxon>Gammaproteobacteria</taxon>
        <taxon>Alteromonadales</taxon>
        <taxon>Ferrimonadaceae</taxon>
        <taxon>Paraferrimonas</taxon>
    </lineage>
</organism>
<keyword evidence="1" id="KW-1133">Transmembrane helix</keyword>
<feature type="transmembrane region" description="Helical" evidence="1">
    <location>
        <begin position="73"/>
        <end position="91"/>
    </location>
</feature>
<evidence type="ECO:0000313" key="3">
    <source>
        <dbReference type="Proteomes" id="UP001157439"/>
    </source>
</evidence>
<feature type="transmembrane region" description="Helical" evidence="1">
    <location>
        <begin position="21"/>
        <end position="39"/>
    </location>
</feature>
<accession>A0AA37WXM2</accession>
<gene>
    <name evidence="2" type="ORF">GCM10007894_15760</name>
</gene>
<reference evidence="2 3" key="1">
    <citation type="journal article" date="2014" name="Int. J. Syst. Evol. Microbiol.">
        <title>Complete genome sequence of Corynebacterium casei LMG S-19264T (=DSM 44701T), isolated from a smear-ripened cheese.</title>
        <authorList>
            <consortium name="US DOE Joint Genome Institute (JGI-PGF)"/>
            <person name="Walter F."/>
            <person name="Albersmeier A."/>
            <person name="Kalinowski J."/>
            <person name="Ruckert C."/>
        </authorList>
    </citation>
    <scope>NUCLEOTIDE SEQUENCE [LARGE SCALE GENOMIC DNA]</scope>
    <source>
        <strain evidence="2 3">NBRC 112785</strain>
    </source>
</reference>
<proteinExistence type="predicted"/>
<keyword evidence="3" id="KW-1185">Reference proteome</keyword>
<evidence type="ECO:0000313" key="2">
    <source>
        <dbReference type="EMBL" id="GLS83599.1"/>
    </source>
</evidence>
<evidence type="ECO:0000256" key="1">
    <source>
        <dbReference type="SAM" id="Phobius"/>
    </source>
</evidence>
<dbReference type="Proteomes" id="UP001157439">
    <property type="component" value="Unassembled WGS sequence"/>
</dbReference>
<keyword evidence="1" id="KW-0812">Transmembrane</keyword>
<name>A0AA37WXM2_9GAMM</name>
<feature type="transmembrane region" description="Helical" evidence="1">
    <location>
        <begin position="51"/>
        <end position="67"/>
    </location>
</feature>
<dbReference type="AlphaFoldDB" id="A0AA37WXM2"/>
<comment type="caution">
    <text evidence="2">The sequence shown here is derived from an EMBL/GenBank/DDBJ whole genome shotgun (WGS) entry which is preliminary data.</text>
</comment>
<sequence length="110" mass="12060">MAICGVGGGILFHLEPSLWRGYWIAAMATGSILMLWEVVRSKLWLVQLKGVLTLVKLLMLVCFIPFPEYKPEIFAAIVLLSVVVTHGPSGLRHFSVVHGKTISSKGEIKG</sequence>
<dbReference type="EMBL" id="BSPO01000003">
    <property type="protein sequence ID" value="GLS83599.1"/>
    <property type="molecule type" value="Genomic_DNA"/>
</dbReference>
<keyword evidence="1" id="KW-0472">Membrane</keyword>
<protein>
    <submittedName>
        <fullName evidence="2">Uncharacterized protein</fullName>
    </submittedName>
</protein>